<dbReference type="InterPro" id="IPR020164">
    <property type="entry name" value="Cyt_c_Oxase_assmbl_COX16"/>
</dbReference>
<dbReference type="Pfam" id="PF14138">
    <property type="entry name" value="COX16"/>
    <property type="match status" value="1"/>
</dbReference>
<feature type="non-terminal residue" evidence="13">
    <location>
        <position position="682"/>
    </location>
</feature>
<feature type="compositionally biased region" description="Polar residues" evidence="11">
    <location>
        <begin position="135"/>
        <end position="153"/>
    </location>
</feature>
<evidence type="ECO:0000313" key="13">
    <source>
        <dbReference type="EMBL" id="CAG8567209.1"/>
    </source>
</evidence>
<feature type="compositionally biased region" description="Basic and acidic residues" evidence="11">
    <location>
        <begin position="193"/>
        <end position="204"/>
    </location>
</feature>
<keyword evidence="8 12" id="KW-1133">Transmembrane helix</keyword>
<sequence length="682" mass="78752">TRLVSLRQGFIMEGSTLLRFFDFVKDFEFDYLNIPPEKAWEDLESAYVLYLNTVEQTVSDETRELIKSIQQKWTSIKNRTRNNFINTYLQLREKLAERKVQTISHDAACRIISANVVKVEKNVSLRTKTVVNYNHDSSQNSFDISGTSIQMKDNTGAASKEKGSKRKRKEDNQSDDPSKYPENLEQQNTLPEEGSHEIDTKDDGNINDNDVIDDEELLENTGILFNESNEESIIEKVDEDSLVDEVQLPSGNINDRTPEEVLNTNIIESFNKYQKKIPKTRRILTPAYWGILDLTKESLKNSGIKNKDIEKLSRDFSNKIGWNNDIITPNEVQKYFDNNCENVDKNKAIKKLDINIQKDKMPNLQKMCTEEELTMWTTVPLISGIFTSKNIKTTWCEIQAIPTNKMRKDPFSRARVGHKIDMKGTLVKTPSKFEVIYGKVSGGLGPFGESAACKKKQYVDKVKLMVMLRDSLNQFFKDNRHTKDKCLKKLTVYGWLQIGIELNIYAMDWMGSGIYRFGKLDKCFLPVDEDDSKILEDAYCILNLLETDTHINSESKNLRAVESVSMSPQVFANRKFKQSDSKLLLTIKRRPFIFFGLPFLVCITGGSFGLSYLTRTRYDLHAQKASMLEKEEELRMKKDRRKINLQQEYWLLQAKEPSLKDNDYEFKRVPRPPGAFDGVLEK</sequence>
<dbReference type="PANTHER" id="PTHR17130:SF14">
    <property type="entry name" value="CYTOCHROME C OXIDASE ASSEMBLY PROTEIN COX16 HOMOLOG, MITOCHONDRIAL"/>
    <property type="match status" value="1"/>
</dbReference>
<dbReference type="OrthoDB" id="5516033at2759"/>
<evidence type="ECO:0000313" key="14">
    <source>
        <dbReference type="Proteomes" id="UP000789508"/>
    </source>
</evidence>
<evidence type="ECO:0000256" key="9">
    <source>
        <dbReference type="ARBA" id="ARBA00023128"/>
    </source>
</evidence>
<dbReference type="PANTHER" id="PTHR17130">
    <property type="entry name" value="MITOCHONDRIAL OUTER MEMBRANE PROTEIN 25"/>
    <property type="match status" value="1"/>
</dbReference>
<keyword evidence="6 12" id="KW-0812">Transmembrane</keyword>
<organism evidence="13 14">
    <name type="scientific">Ambispora leptoticha</name>
    <dbReference type="NCBI Taxonomy" id="144679"/>
    <lineage>
        <taxon>Eukaryota</taxon>
        <taxon>Fungi</taxon>
        <taxon>Fungi incertae sedis</taxon>
        <taxon>Mucoromycota</taxon>
        <taxon>Glomeromycotina</taxon>
        <taxon>Glomeromycetes</taxon>
        <taxon>Archaeosporales</taxon>
        <taxon>Ambisporaceae</taxon>
        <taxon>Ambispora</taxon>
    </lineage>
</organism>
<evidence type="ECO:0000256" key="4">
    <source>
        <dbReference type="ARBA" id="ARBA00015368"/>
    </source>
</evidence>
<keyword evidence="10 12" id="KW-0472">Membrane</keyword>
<name>A0A9N9BIS7_9GLOM</name>
<keyword evidence="9" id="KW-0496">Mitochondrion</keyword>
<comment type="similarity">
    <text evidence="3">Belongs to the COX16 family.</text>
</comment>
<evidence type="ECO:0000256" key="3">
    <source>
        <dbReference type="ARBA" id="ARBA00008370"/>
    </source>
</evidence>
<evidence type="ECO:0000256" key="5">
    <source>
        <dbReference type="ARBA" id="ARBA00019222"/>
    </source>
</evidence>
<feature type="region of interest" description="Disordered" evidence="11">
    <location>
        <begin position="135"/>
        <end position="210"/>
    </location>
</feature>
<evidence type="ECO:0000256" key="6">
    <source>
        <dbReference type="ARBA" id="ARBA00022692"/>
    </source>
</evidence>
<feature type="region of interest" description="Disordered" evidence="11">
    <location>
        <begin position="663"/>
        <end position="682"/>
    </location>
</feature>
<evidence type="ECO:0000256" key="8">
    <source>
        <dbReference type="ARBA" id="ARBA00022989"/>
    </source>
</evidence>
<evidence type="ECO:0000256" key="1">
    <source>
        <dbReference type="ARBA" id="ARBA00002490"/>
    </source>
</evidence>
<evidence type="ECO:0000256" key="10">
    <source>
        <dbReference type="ARBA" id="ARBA00023136"/>
    </source>
</evidence>
<dbReference type="GO" id="GO:0005743">
    <property type="term" value="C:mitochondrial inner membrane"/>
    <property type="evidence" value="ECO:0007669"/>
    <property type="project" value="UniProtKB-SubCell"/>
</dbReference>
<dbReference type="GO" id="GO:0033617">
    <property type="term" value="P:mitochondrial respiratory chain complex IV assembly"/>
    <property type="evidence" value="ECO:0007669"/>
    <property type="project" value="TreeGrafter"/>
</dbReference>
<gene>
    <name evidence="13" type="ORF">ALEPTO_LOCUS6642</name>
</gene>
<dbReference type="AlphaFoldDB" id="A0A9N9BIS7"/>
<comment type="subcellular location">
    <subcellularLocation>
        <location evidence="2">Mitochondrion inner membrane</location>
        <topology evidence="2">Single-pass membrane protein</topology>
    </subcellularLocation>
</comment>
<dbReference type="EMBL" id="CAJVPS010002383">
    <property type="protein sequence ID" value="CAG8567209.1"/>
    <property type="molecule type" value="Genomic_DNA"/>
</dbReference>
<keyword evidence="7" id="KW-0999">Mitochondrion inner membrane</keyword>
<feature type="compositionally biased region" description="Basic and acidic residues" evidence="11">
    <location>
        <begin position="169"/>
        <end position="179"/>
    </location>
</feature>
<proteinExistence type="inferred from homology"/>
<dbReference type="Proteomes" id="UP000789508">
    <property type="component" value="Unassembled WGS sequence"/>
</dbReference>
<evidence type="ECO:0000256" key="11">
    <source>
        <dbReference type="SAM" id="MobiDB-lite"/>
    </source>
</evidence>
<keyword evidence="14" id="KW-1185">Reference proteome</keyword>
<evidence type="ECO:0000256" key="7">
    <source>
        <dbReference type="ARBA" id="ARBA00022792"/>
    </source>
</evidence>
<feature type="transmembrane region" description="Helical" evidence="12">
    <location>
        <begin position="592"/>
        <end position="614"/>
    </location>
</feature>
<reference evidence="13" key="1">
    <citation type="submission" date="2021-06" db="EMBL/GenBank/DDBJ databases">
        <authorList>
            <person name="Kallberg Y."/>
            <person name="Tangrot J."/>
            <person name="Rosling A."/>
        </authorList>
    </citation>
    <scope>NUCLEOTIDE SEQUENCE</scope>
    <source>
        <strain evidence="13">FL130A</strain>
    </source>
</reference>
<evidence type="ECO:0000256" key="2">
    <source>
        <dbReference type="ARBA" id="ARBA00004434"/>
    </source>
</evidence>
<protein>
    <recommendedName>
        <fullName evidence="4">Cytochrome c oxidase assembly protein COX16, mitochondrial</fullName>
    </recommendedName>
    <alternativeName>
        <fullName evidence="5">Cytochrome c oxidase assembly protein cox16, mitochondrial</fullName>
    </alternativeName>
</protein>
<comment type="caution">
    <text evidence="13">The sequence shown here is derived from an EMBL/GenBank/DDBJ whole genome shotgun (WGS) entry which is preliminary data.</text>
</comment>
<accession>A0A9N9BIS7</accession>
<evidence type="ECO:0000256" key="12">
    <source>
        <dbReference type="SAM" id="Phobius"/>
    </source>
</evidence>
<comment type="function">
    <text evidence="1">Required for the assembly of the mitochondrial respiratory chain complex IV (CIV), also known as cytochrome c oxidase. May participate in merging the COX1 and COX2 assembly lines.</text>
</comment>